<name>A0ABW6IAW5_9CYAN</name>
<keyword evidence="3 5" id="KW-1133">Transmembrane helix</keyword>
<dbReference type="PANTHER" id="PTHR11562:SF17">
    <property type="entry name" value="RE54080P-RELATED"/>
    <property type="match status" value="1"/>
</dbReference>
<keyword evidence="4 5" id="KW-0472">Membrane</keyword>
<feature type="transmembrane region" description="Helical" evidence="5">
    <location>
        <begin position="59"/>
        <end position="76"/>
    </location>
</feature>
<evidence type="ECO:0000313" key="7">
    <source>
        <dbReference type="EMBL" id="MFE4105209.1"/>
    </source>
</evidence>
<gene>
    <name evidence="7" type="ORF">ACFVKH_02900</name>
</gene>
<comment type="caution">
    <text evidence="7">The sequence shown here is derived from an EMBL/GenBank/DDBJ whole genome shotgun (WGS) entry which is preliminary data.</text>
</comment>
<evidence type="ECO:0000256" key="3">
    <source>
        <dbReference type="ARBA" id="ARBA00022989"/>
    </source>
</evidence>
<organism evidence="7 8">
    <name type="scientific">Almyronema epifaneia S1</name>
    <dbReference type="NCBI Taxonomy" id="2991925"/>
    <lineage>
        <taxon>Bacteria</taxon>
        <taxon>Bacillati</taxon>
        <taxon>Cyanobacteriota</taxon>
        <taxon>Cyanophyceae</taxon>
        <taxon>Nodosilineales</taxon>
        <taxon>Nodosilineaceae</taxon>
        <taxon>Almyronema</taxon>
        <taxon>Almyronema epifaneia</taxon>
    </lineage>
</organism>
<dbReference type="RefSeq" id="WP_377961373.1">
    <property type="nucleotide sequence ID" value="NZ_JBHZOL010000021.1"/>
</dbReference>
<dbReference type="Gene3D" id="1.20.1510.10">
    <property type="entry name" value="Cation efflux protein transmembrane domain"/>
    <property type="match status" value="1"/>
</dbReference>
<evidence type="ECO:0000256" key="5">
    <source>
        <dbReference type="SAM" id="Phobius"/>
    </source>
</evidence>
<dbReference type="Pfam" id="PF01545">
    <property type="entry name" value="Cation_efflux"/>
    <property type="match status" value="1"/>
</dbReference>
<dbReference type="InterPro" id="IPR002524">
    <property type="entry name" value="Cation_efflux"/>
</dbReference>
<keyword evidence="2 5" id="KW-0812">Transmembrane</keyword>
<evidence type="ECO:0000313" key="8">
    <source>
        <dbReference type="Proteomes" id="UP001600165"/>
    </source>
</evidence>
<protein>
    <submittedName>
        <fullName evidence="7">Cation diffusion facilitator family transporter</fullName>
    </submittedName>
</protein>
<sequence length="250" mass="27017">MQPCLSPNCDHVQAARQKANLLIGAIALVGGFAGFELVAGRFSHSLALIADSGHMLADTSALGLALIATWLARWAAAQQQTRIEGTAALINSLSLVVMAGMIAWEALRHLQSPPSEILSLPMLVTALVGLGVNGINLYWLHRESLQDLNLRAAFLHVVADTLSSVGVIFAAIAVAIWQWTWIDSLVGLLVAGLIMVSAMPLMVQSWRAMRHRPSIRPIAEGLSTWDLGQFSQQIQVQSSNDRIASSRERQ</sequence>
<dbReference type="InterPro" id="IPR050681">
    <property type="entry name" value="CDF/SLC30A"/>
</dbReference>
<feature type="transmembrane region" description="Helical" evidence="5">
    <location>
        <begin position="185"/>
        <end position="203"/>
    </location>
</feature>
<dbReference type="Proteomes" id="UP001600165">
    <property type="component" value="Unassembled WGS sequence"/>
</dbReference>
<evidence type="ECO:0000256" key="2">
    <source>
        <dbReference type="ARBA" id="ARBA00022692"/>
    </source>
</evidence>
<accession>A0ABW6IAW5</accession>
<proteinExistence type="predicted"/>
<dbReference type="NCBIfam" id="TIGR01297">
    <property type="entry name" value="CDF"/>
    <property type="match status" value="1"/>
</dbReference>
<feature type="transmembrane region" description="Helical" evidence="5">
    <location>
        <begin position="119"/>
        <end position="140"/>
    </location>
</feature>
<dbReference type="EMBL" id="JBHZOL010000021">
    <property type="protein sequence ID" value="MFE4105209.1"/>
    <property type="molecule type" value="Genomic_DNA"/>
</dbReference>
<feature type="transmembrane region" description="Helical" evidence="5">
    <location>
        <begin position="88"/>
        <end position="107"/>
    </location>
</feature>
<feature type="transmembrane region" description="Helical" evidence="5">
    <location>
        <begin position="152"/>
        <end position="179"/>
    </location>
</feature>
<dbReference type="InterPro" id="IPR027469">
    <property type="entry name" value="Cation_efflux_TMD_sf"/>
</dbReference>
<evidence type="ECO:0000256" key="4">
    <source>
        <dbReference type="ARBA" id="ARBA00023136"/>
    </source>
</evidence>
<feature type="transmembrane region" description="Helical" evidence="5">
    <location>
        <begin position="21"/>
        <end position="39"/>
    </location>
</feature>
<keyword evidence="8" id="KW-1185">Reference proteome</keyword>
<comment type="subcellular location">
    <subcellularLocation>
        <location evidence="1">Membrane</location>
        <topology evidence="1">Multi-pass membrane protein</topology>
    </subcellularLocation>
</comment>
<reference evidence="7 8" key="1">
    <citation type="submission" date="2024-10" db="EMBL/GenBank/DDBJ databases">
        <authorList>
            <person name="Ratan Roy A."/>
            <person name="Morales Sandoval P.H."/>
            <person name="De Los Santos Villalobos S."/>
            <person name="Chakraborty S."/>
            <person name="Mukherjee J."/>
        </authorList>
    </citation>
    <scope>NUCLEOTIDE SEQUENCE [LARGE SCALE GENOMIC DNA]</scope>
    <source>
        <strain evidence="7 8">S1</strain>
    </source>
</reference>
<dbReference type="PANTHER" id="PTHR11562">
    <property type="entry name" value="CATION EFFLUX PROTEIN/ ZINC TRANSPORTER"/>
    <property type="match status" value="1"/>
</dbReference>
<feature type="domain" description="Cation efflux protein transmembrane" evidence="6">
    <location>
        <begin position="25"/>
        <end position="206"/>
    </location>
</feature>
<evidence type="ECO:0000259" key="6">
    <source>
        <dbReference type="Pfam" id="PF01545"/>
    </source>
</evidence>
<evidence type="ECO:0000256" key="1">
    <source>
        <dbReference type="ARBA" id="ARBA00004141"/>
    </source>
</evidence>
<dbReference type="InterPro" id="IPR058533">
    <property type="entry name" value="Cation_efflux_TM"/>
</dbReference>
<dbReference type="SUPFAM" id="SSF161111">
    <property type="entry name" value="Cation efflux protein transmembrane domain-like"/>
    <property type="match status" value="1"/>
</dbReference>